<feature type="compositionally biased region" description="Polar residues" evidence="1">
    <location>
        <begin position="25"/>
        <end position="42"/>
    </location>
</feature>
<dbReference type="PANTHER" id="PTHR12357">
    <property type="entry name" value="YTH YT521-B HOMOLOGY DOMAIN-CONTAINING"/>
    <property type="match status" value="1"/>
</dbReference>
<feature type="region of interest" description="Disordered" evidence="1">
    <location>
        <begin position="516"/>
        <end position="549"/>
    </location>
</feature>
<dbReference type="PANTHER" id="PTHR12357:SF3">
    <property type="entry name" value="YTH DOMAIN-CONTAINING PROTEIN 1"/>
    <property type="match status" value="1"/>
</dbReference>
<keyword evidence="4" id="KW-1185">Reference proteome</keyword>
<proteinExistence type="predicted"/>
<evidence type="ECO:0000259" key="2">
    <source>
        <dbReference type="PROSITE" id="PS50882"/>
    </source>
</evidence>
<dbReference type="Pfam" id="PF04146">
    <property type="entry name" value="YTH"/>
    <property type="match status" value="1"/>
</dbReference>
<feature type="compositionally biased region" description="Basic and acidic residues" evidence="1">
    <location>
        <begin position="369"/>
        <end position="393"/>
    </location>
</feature>
<feature type="domain" description="YTH" evidence="2">
    <location>
        <begin position="399"/>
        <end position="601"/>
    </location>
</feature>
<accession>A0ABR1S4F9</accession>
<gene>
    <name evidence="3" type="ORF">PG991_003788</name>
</gene>
<dbReference type="Pfam" id="PF25701">
    <property type="entry name" value="RRM_YTH1"/>
    <property type="match status" value="1"/>
</dbReference>
<evidence type="ECO:0000256" key="1">
    <source>
        <dbReference type="SAM" id="MobiDB-lite"/>
    </source>
</evidence>
<evidence type="ECO:0000313" key="3">
    <source>
        <dbReference type="EMBL" id="KAK8026732.1"/>
    </source>
</evidence>
<dbReference type="InterPro" id="IPR012677">
    <property type="entry name" value="Nucleotide-bd_a/b_plait_sf"/>
</dbReference>
<feature type="region of interest" description="Disordered" evidence="1">
    <location>
        <begin position="335"/>
        <end position="393"/>
    </location>
</feature>
<dbReference type="PROSITE" id="PS50882">
    <property type="entry name" value="YTH"/>
    <property type="match status" value="1"/>
</dbReference>
<comment type="caution">
    <text evidence="3">The sequence shown here is derived from an EMBL/GenBank/DDBJ whole genome shotgun (WGS) entry which is preliminary data.</text>
</comment>
<protein>
    <recommendedName>
        <fullName evidence="2">YTH domain-containing protein</fullName>
    </recommendedName>
</protein>
<dbReference type="InterPro" id="IPR035979">
    <property type="entry name" value="RBD_domain_sf"/>
</dbReference>
<dbReference type="SUPFAM" id="SSF54928">
    <property type="entry name" value="RNA-binding domain, RBD"/>
    <property type="match status" value="1"/>
</dbReference>
<dbReference type="InterPro" id="IPR057720">
    <property type="entry name" value="RRM_YTH1"/>
</dbReference>
<feature type="compositionally biased region" description="Low complexity" evidence="1">
    <location>
        <begin position="340"/>
        <end position="355"/>
    </location>
</feature>
<dbReference type="InterPro" id="IPR045168">
    <property type="entry name" value="YTH_prot"/>
</dbReference>
<dbReference type="CDD" id="cd00590">
    <property type="entry name" value="RRM_SF"/>
    <property type="match status" value="1"/>
</dbReference>
<name>A0ABR1S4F9_9PEZI</name>
<dbReference type="Gene3D" id="3.10.590.10">
    <property type="entry name" value="ph1033 like domains"/>
    <property type="match status" value="1"/>
</dbReference>
<dbReference type="InterPro" id="IPR000504">
    <property type="entry name" value="RRM_dom"/>
</dbReference>
<dbReference type="Gene3D" id="3.30.70.330">
    <property type="match status" value="1"/>
</dbReference>
<dbReference type="InterPro" id="IPR007275">
    <property type="entry name" value="YTH_domain"/>
</dbReference>
<dbReference type="EMBL" id="JAQQWI010000007">
    <property type="protein sequence ID" value="KAK8026732.1"/>
    <property type="molecule type" value="Genomic_DNA"/>
</dbReference>
<reference evidence="3 4" key="1">
    <citation type="submission" date="2023-01" db="EMBL/GenBank/DDBJ databases">
        <title>Analysis of 21 Apiospora genomes using comparative genomics revels a genus with tremendous synthesis potential of carbohydrate active enzymes and secondary metabolites.</title>
        <authorList>
            <person name="Sorensen T."/>
        </authorList>
    </citation>
    <scope>NUCLEOTIDE SEQUENCE [LARGE SCALE GENOMIC DNA]</scope>
    <source>
        <strain evidence="3 4">CBS 20057</strain>
    </source>
</reference>
<dbReference type="CDD" id="cd21134">
    <property type="entry name" value="YTH"/>
    <property type="match status" value="1"/>
</dbReference>
<feature type="region of interest" description="Disordered" evidence="1">
    <location>
        <begin position="1"/>
        <end position="42"/>
    </location>
</feature>
<evidence type="ECO:0000313" key="4">
    <source>
        <dbReference type="Proteomes" id="UP001396898"/>
    </source>
</evidence>
<organism evidence="3 4">
    <name type="scientific">Apiospora marii</name>
    <dbReference type="NCBI Taxonomy" id="335849"/>
    <lineage>
        <taxon>Eukaryota</taxon>
        <taxon>Fungi</taxon>
        <taxon>Dikarya</taxon>
        <taxon>Ascomycota</taxon>
        <taxon>Pezizomycotina</taxon>
        <taxon>Sordariomycetes</taxon>
        <taxon>Xylariomycetidae</taxon>
        <taxon>Amphisphaeriales</taxon>
        <taxon>Apiosporaceae</taxon>
        <taxon>Apiospora</taxon>
    </lineage>
</organism>
<dbReference type="Proteomes" id="UP001396898">
    <property type="component" value="Unassembled WGS sequence"/>
</dbReference>
<sequence length="634" mass="68653">MGDAPPNASSANDLTHPEALGGTFQGSLSTDDQGNSTGSYVGHSAFQSQQHFDPSHNAFSAQFGMTQPQVNGRVGPYNMGAMANALPQTNYRPTYNQGAQPRYNTGGPPPGVAHSMPQMAQYGGHTAVNPIMGQQYYMPHHPQVQQFYNHQLAPSQQAANMSPRHNMAYYPSQVMMNPAQQQQQQLSGGYYYGQPGAYAGQPQAVPAQMMPGQFIASGPRGASPSGPQDQFGPMSGLGAADEASRNRSNVVRGPPRKPRQSGNAIWIGNLPPQTDLMSLVYHVCQEASGLESLFLISKSNCAFANFKDEQSCVTAQQKLHDSKFQSVRLVSRLRKSTVEGTAGQTAPTGPAATSPHAQVAPVEAPEDQPEAKPEPHTTTEKVPDDHKEAPAVDGVTQKDKFFILKSLTVEDLELSVRNGVWATQSHNEEALNDAYKAVDNVYLVFSANKSGEYFGYAKMTSPINNDPAAAIEFAPKAQTATDSDLPKAIPTEATENCPRGNIIDDSARGTIFWEIERDDADTPETESEVDDTASAHDGQDGEGGSKAWGKPFKLEWLSSSRLPFYRTRGLRNPWNSNREVKIARDGTELEPSVGRRLIGLFNRVQSPAPMAMGMRQGMTMVAGYPPPMRAPFPQ</sequence>
<feature type="compositionally biased region" description="Acidic residues" evidence="1">
    <location>
        <begin position="516"/>
        <end position="531"/>
    </location>
</feature>
<feature type="region of interest" description="Disordered" evidence="1">
    <location>
        <begin position="214"/>
        <end position="264"/>
    </location>
</feature>
<dbReference type="SMART" id="SM00360">
    <property type="entry name" value="RRM"/>
    <property type="match status" value="1"/>
</dbReference>